<keyword evidence="6" id="KW-0813">Transport</keyword>
<evidence type="ECO:0000313" key="12">
    <source>
        <dbReference type="EMBL" id="CAG5118719.1"/>
    </source>
</evidence>
<dbReference type="InterPro" id="IPR017336">
    <property type="entry name" value="Snurportin-1"/>
</dbReference>
<dbReference type="Proteomes" id="UP000678393">
    <property type="component" value="Unassembled WGS sequence"/>
</dbReference>
<keyword evidence="13" id="KW-1185">Reference proteome</keyword>
<gene>
    <name evidence="12" type="ORF">CUNI_LOCUS4277</name>
</gene>
<evidence type="ECO:0000256" key="7">
    <source>
        <dbReference type="ARBA" id="ARBA00022490"/>
    </source>
</evidence>
<dbReference type="EMBL" id="CAJHNH020000597">
    <property type="protein sequence ID" value="CAG5118719.1"/>
    <property type="molecule type" value="Genomic_DNA"/>
</dbReference>
<feature type="region of interest" description="Disordered" evidence="10">
    <location>
        <begin position="355"/>
        <end position="424"/>
    </location>
</feature>
<comment type="caution">
    <text evidence="12">The sequence shown here is derived from an EMBL/GenBank/DDBJ whole genome shotgun (WGS) entry which is preliminary data.</text>
</comment>
<dbReference type="PANTHER" id="PTHR13403">
    <property type="entry name" value="SNURPORTIN1 RNUT1 PROTEIN RNA, U TRANSPORTER 1"/>
    <property type="match status" value="1"/>
</dbReference>
<name>A0A8S3YNQ1_9EUPU</name>
<keyword evidence="9" id="KW-0539">Nucleus</keyword>
<accession>A0A8S3YNQ1</accession>
<feature type="region of interest" description="Disordered" evidence="10">
    <location>
        <begin position="469"/>
        <end position="521"/>
    </location>
</feature>
<dbReference type="AlphaFoldDB" id="A0A8S3YNQ1"/>
<comment type="function">
    <text evidence="1">Functions as an U snRNP-specific nuclear import adapter. Involved in the trimethylguanosine (m3G)-cap-dependent nuclear import of U snRNPs. Binds specifically to the terminal m3G-cap U snRNAs.</text>
</comment>
<dbReference type="GO" id="GO:0003723">
    <property type="term" value="F:RNA binding"/>
    <property type="evidence" value="ECO:0007669"/>
    <property type="project" value="UniProtKB-KW"/>
</dbReference>
<evidence type="ECO:0000256" key="9">
    <source>
        <dbReference type="ARBA" id="ARBA00023242"/>
    </source>
</evidence>
<proteinExistence type="inferred from homology"/>
<reference evidence="12" key="1">
    <citation type="submission" date="2021-04" db="EMBL/GenBank/DDBJ databases">
        <authorList>
            <consortium name="Molecular Ecology Group"/>
        </authorList>
    </citation>
    <scope>NUCLEOTIDE SEQUENCE</scope>
</reference>
<evidence type="ECO:0000256" key="1">
    <source>
        <dbReference type="ARBA" id="ARBA00003975"/>
    </source>
</evidence>
<evidence type="ECO:0000259" key="11">
    <source>
        <dbReference type="Pfam" id="PF21974"/>
    </source>
</evidence>
<evidence type="ECO:0000256" key="8">
    <source>
        <dbReference type="ARBA" id="ARBA00022884"/>
    </source>
</evidence>
<dbReference type="PANTHER" id="PTHR13403:SF6">
    <property type="entry name" value="SNURPORTIN-1"/>
    <property type="match status" value="1"/>
</dbReference>
<evidence type="ECO:0000256" key="5">
    <source>
        <dbReference type="ARBA" id="ARBA00016034"/>
    </source>
</evidence>
<feature type="compositionally biased region" description="Basic and acidic residues" evidence="10">
    <location>
        <begin position="362"/>
        <end position="373"/>
    </location>
</feature>
<protein>
    <recommendedName>
        <fullName evidence="5">Snurportin-1</fullName>
    </recommendedName>
</protein>
<keyword evidence="7" id="KW-0963">Cytoplasm</keyword>
<evidence type="ECO:0000256" key="2">
    <source>
        <dbReference type="ARBA" id="ARBA00004123"/>
    </source>
</evidence>
<evidence type="ECO:0000256" key="10">
    <source>
        <dbReference type="SAM" id="MobiDB-lite"/>
    </source>
</evidence>
<dbReference type="GO" id="GO:0005634">
    <property type="term" value="C:nucleus"/>
    <property type="evidence" value="ECO:0007669"/>
    <property type="project" value="UniProtKB-SubCell"/>
</dbReference>
<feature type="domain" description="Snurportin-1 m3G cap-binding" evidence="11">
    <location>
        <begin position="168"/>
        <end position="335"/>
    </location>
</feature>
<dbReference type="GO" id="GO:0005737">
    <property type="term" value="C:cytoplasm"/>
    <property type="evidence" value="ECO:0007669"/>
    <property type="project" value="UniProtKB-SubCell"/>
</dbReference>
<keyword evidence="8" id="KW-0694">RNA-binding</keyword>
<feature type="compositionally biased region" description="Polar residues" evidence="10">
    <location>
        <begin position="497"/>
        <end position="521"/>
    </location>
</feature>
<evidence type="ECO:0000256" key="4">
    <source>
        <dbReference type="ARBA" id="ARBA00007540"/>
    </source>
</evidence>
<dbReference type="SUPFAM" id="SSF56091">
    <property type="entry name" value="DNA ligase/mRNA capping enzyme, catalytic domain"/>
    <property type="match status" value="1"/>
</dbReference>
<evidence type="ECO:0000313" key="13">
    <source>
        <dbReference type="Proteomes" id="UP000678393"/>
    </source>
</evidence>
<dbReference type="InterPro" id="IPR047857">
    <property type="entry name" value="Snurportin1_C"/>
</dbReference>
<comment type="subcellular location">
    <subcellularLocation>
        <location evidence="3">Cytoplasm</location>
    </subcellularLocation>
    <subcellularLocation>
        <location evidence="2">Nucleus</location>
    </subcellularLocation>
</comment>
<dbReference type="GO" id="GO:0061015">
    <property type="term" value="P:snRNA import into nucleus"/>
    <property type="evidence" value="ECO:0007669"/>
    <property type="project" value="InterPro"/>
</dbReference>
<feature type="region of interest" description="Disordered" evidence="10">
    <location>
        <begin position="1"/>
        <end position="158"/>
    </location>
</feature>
<comment type="similarity">
    <text evidence="4">Belongs to the snurportin family.</text>
</comment>
<organism evidence="12 13">
    <name type="scientific">Candidula unifasciata</name>
    <dbReference type="NCBI Taxonomy" id="100452"/>
    <lineage>
        <taxon>Eukaryota</taxon>
        <taxon>Metazoa</taxon>
        <taxon>Spiralia</taxon>
        <taxon>Lophotrochozoa</taxon>
        <taxon>Mollusca</taxon>
        <taxon>Gastropoda</taxon>
        <taxon>Heterobranchia</taxon>
        <taxon>Euthyneura</taxon>
        <taxon>Panpulmonata</taxon>
        <taxon>Eupulmonata</taxon>
        <taxon>Stylommatophora</taxon>
        <taxon>Helicina</taxon>
        <taxon>Helicoidea</taxon>
        <taxon>Geomitridae</taxon>
        <taxon>Candidula</taxon>
    </lineage>
</organism>
<feature type="compositionally biased region" description="Basic and acidic residues" evidence="10">
    <location>
        <begin position="22"/>
        <end position="84"/>
    </location>
</feature>
<evidence type="ECO:0000256" key="3">
    <source>
        <dbReference type="ARBA" id="ARBA00004496"/>
    </source>
</evidence>
<dbReference type="OrthoDB" id="10003593at2759"/>
<dbReference type="Pfam" id="PF21974">
    <property type="entry name" value="SPN1_m3Gcap_bd"/>
    <property type="match status" value="1"/>
</dbReference>
<dbReference type="Gene3D" id="3.30.470.30">
    <property type="entry name" value="DNA ligase/mRNA capping enzyme"/>
    <property type="match status" value="1"/>
</dbReference>
<feature type="compositionally biased region" description="Basic and acidic residues" evidence="10">
    <location>
        <begin position="380"/>
        <end position="406"/>
    </location>
</feature>
<evidence type="ECO:0000256" key="6">
    <source>
        <dbReference type="ARBA" id="ARBA00022448"/>
    </source>
</evidence>
<sequence>MSYYRGYDYEDDRGYGGYGDGYRSRYDDFRERDRYGGRPDRDRRGGGGGGGRRDGGYDRRSGGYEGRRDDFDRRRDEYGRRREGYGGGGGGGGGRRDGSKSGWGGGGGGRRDDRRGGFRGRGRGGRENGGRGRGNKRSFGGGGGRGGSAKRPRLTDIDNWGKSDRHSIMESHFLEAVPNNFQDEWLCIACPAGKRSLLVAANNMTQLYTKEGQPDLKFKSCLPNGSHLQNEVMKYHDLTILDSVYCPEKKKIYILDLLHWKHFPYYETEAEFRTYFLPQKFALLKNPGEVSENNEVNILLHFHALKMISNQVEGLLFINKKSTYECSDSPNSLFLRLDQLEKFLGVSVPEGVTFTETSPNDARWKEELEERKKVQAAREQAAKEAKEAREKEREAREKEKEAKAAEGGEEAEVSAGGDAAPTEEYNTEADFVGTEYASTNEYAAEGEYATGGGDYPAGGEYATEGEYATAGGDYTAGGGEYAAPTEESYPAGGEYSTGENYSEGWSTGGDNNAYSTSNFYG</sequence>